<proteinExistence type="predicted"/>
<name>A0A7S2I510_9EUKA</name>
<protein>
    <submittedName>
        <fullName evidence="2">Uncharacterized protein</fullName>
    </submittedName>
</protein>
<reference evidence="2" key="1">
    <citation type="submission" date="2021-01" db="EMBL/GenBank/DDBJ databases">
        <authorList>
            <person name="Corre E."/>
            <person name="Pelletier E."/>
            <person name="Niang G."/>
            <person name="Scheremetjew M."/>
            <person name="Finn R."/>
            <person name="Kale V."/>
            <person name="Holt S."/>
            <person name="Cochrane G."/>
            <person name="Meng A."/>
            <person name="Brown T."/>
            <person name="Cohen L."/>
        </authorList>
    </citation>
    <scope>NUCLEOTIDE SEQUENCE</scope>
    <source>
        <strain evidence="2">UTEX LB 985</strain>
    </source>
</reference>
<organism evidence="2">
    <name type="scientific">Haptolina brevifila</name>
    <dbReference type="NCBI Taxonomy" id="156173"/>
    <lineage>
        <taxon>Eukaryota</taxon>
        <taxon>Haptista</taxon>
        <taxon>Haptophyta</taxon>
        <taxon>Prymnesiophyceae</taxon>
        <taxon>Prymnesiales</taxon>
        <taxon>Prymnesiaceae</taxon>
        <taxon>Haptolina</taxon>
    </lineage>
</organism>
<feature type="region of interest" description="Disordered" evidence="1">
    <location>
        <begin position="33"/>
        <end position="53"/>
    </location>
</feature>
<dbReference type="AlphaFoldDB" id="A0A7S2I510"/>
<accession>A0A7S2I510</accession>
<feature type="compositionally biased region" description="Basic and acidic residues" evidence="1">
    <location>
        <begin position="33"/>
        <end position="43"/>
    </location>
</feature>
<evidence type="ECO:0000256" key="1">
    <source>
        <dbReference type="SAM" id="MobiDB-lite"/>
    </source>
</evidence>
<sequence>MGGVRREQRDLAACSPLMAHWLLLRHRATDDVRGGSSAREHHGVQVTPVGQRSSVREEALIASGRPTMKDARRESTRRSEHIVASYNRHMAEMSQEAHTARLHKKIQMAALKSAESRAIDRSAGPAAMRGYANFLVGLKRLELEGESSDVISS</sequence>
<dbReference type="EMBL" id="HBGU01057238">
    <property type="protein sequence ID" value="CAD9508542.1"/>
    <property type="molecule type" value="Transcribed_RNA"/>
</dbReference>
<gene>
    <name evidence="2" type="ORF">CBRE1094_LOCUS31133</name>
</gene>
<evidence type="ECO:0000313" key="2">
    <source>
        <dbReference type="EMBL" id="CAD9508542.1"/>
    </source>
</evidence>